<evidence type="ECO:0000256" key="3">
    <source>
        <dbReference type="ARBA" id="ARBA00023224"/>
    </source>
</evidence>
<dbReference type="GO" id="GO:0019825">
    <property type="term" value="F:oxygen binding"/>
    <property type="evidence" value="ECO:0007669"/>
    <property type="project" value="InterPro"/>
</dbReference>
<feature type="coiled-coil region" evidence="6">
    <location>
        <begin position="413"/>
        <end position="440"/>
    </location>
</feature>
<evidence type="ECO:0000313" key="9">
    <source>
        <dbReference type="EMBL" id="MBH0238166.1"/>
    </source>
</evidence>
<evidence type="ECO:0000259" key="8">
    <source>
        <dbReference type="PROSITE" id="PS50192"/>
    </source>
</evidence>
<dbReference type="PRINTS" id="PR00260">
    <property type="entry name" value="CHEMTRNSDUCR"/>
</dbReference>
<evidence type="ECO:0000256" key="6">
    <source>
        <dbReference type="SAM" id="Coils"/>
    </source>
</evidence>
<comment type="similarity">
    <text evidence="4">Belongs to the methyl-accepting chemotaxis (MCP) protein family.</text>
</comment>
<dbReference type="Proteomes" id="UP000631694">
    <property type="component" value="Unassembled WGS sequence"/>
</dbReference>
<evidence type="ECO:0000313" key="10">
    <source>
        <dbReference type="Proteomes" id="UP000631694"/>
    </source>
</evidence>
<gene>
    <name evidence="9" type="ORF">I5731_10060</name>
</gene>
<dbReference type="SUPFAM" id="SSF46458">
    <property type="entry name" value="Globin-like"/>
    <property type="match status" value="1"/>
</dbReference>
<dbReference type="SMART" id="SM00283">
    <property type="entry name" value="MA"/>
    <property type="match status" value="1"/>
</dbReference>
<protein>
    <submittedName>
        <fullName evidence="9">Globin-coupled sensor protein</fullName>
    </submittedName>
</protein>
<organism evidence="9 10">
    <name type="scientific">Methylobrevis albus</name>
    <dbReference type="NCBI Taxonomy" id="2793297"/>
    <lineage>
        <taxon>Bacteria</taxon>
        <taxon>Pseudomonadati</taxon>
        <taxon>Pseudomonadota</taxon>
        <taxon>Alphaproteobacteria</taxon>
        <taxon>Hyphomicrobiales</taxon>
        <taxon>Pleomorphomonadaceae</taxon>
        <taxon>Methylobrevis</taxon>
    </lineage>
</organism>
<dbReference type="EMBL" id="JADZLT010000050">
    <property type="protein sequence ID" value="MBH0238166.1"/>
    <property type="molecule type" value="Genomic_DNA"/>
</dbReference>
<evidence type="ECO:0000256" key="1">
    <source>
        <dbReference type="ARBA" id="ARBA00004429"/>
    </source>
</evidence>
<dbReference type="GO" id="GO:0020037">
    <property type="term" value="F:heme binding"/>
    <property type="evidence" value="ECO:0007669"/>
    <property type="project" value="InterPro"/>
</dbReference>
<name>A0A931MZW2_9HYPH</name>
<dbReference type="Gene3D" id="1.10.287.950">
    <property type="entry name" value="Methyl-accepting chemotaxis protein"/>
    <property type="match status" value="1"/>
</dbReference>
<keyword evidence="10" id="KW-1185">Reference proteome</keyword>
<dbReference type="SUPFAM" id="SSF58104">
    <property type="entry name" value="Methyl-accepting chemotaxis protein (MCP) signaling domain"/>
    <property type="match status" value="1"/>
</dbReference>
<dbReference type="InterPro" id="IPR044398">
    <property type="entry name" value="Globin-sensor_dom"/>
</dbReference>
<comment type="subcellular location">
    <subcellularLocation>
        <location evidence="1">Cell inner membrane</location>
        <topology evidence="1">Multi-pass membrane protein</topology>
    </subcellularLocation>
</comment>
<proteinExistence type="inferred from homology"/>
<dbReference type="InterPro" id="IPR009050">
    <property type="entry name" value="Globin-like_sf"/>
</dbReference>
<evidence type="ECO:0000256" key="2">
    <source>
        <dbReference type="ARBA" id="ARBA00022519"/>
    </source>
</evidence>
<dbReference type="PROSITE" id="PS50111">
    <property type="entry name" value="CHEMOTAXIS_TRANSDUC_2"/>
    <property type="match status" value="1"/>
</dbReference>
<dbReference type="InterPro" id="IPR000727">
    <property type="entry name" value="T_SNARE_dom"/>
</dbReference>
<dbReference type="GO" id="GO:0006935">
    <property type="term" value="P:chemotaxis"/>
    <property type="evidence" value="ECO:0007669"/>
    <property type="project" value="InterPro"/>
</dbReference>
<dbReference type="InterPro" id="IPR039379">
    <property type="entry name" value="Protoglobin_sensor_dom"/>
</dbReference>
<dbReference type="RefSeq" id="WP_197311256.1">
    <property type="nucleotide sequence ID" value="NZ_JADZLT010000050.1"/>
</dbReference>
<dbReference type="GO" id="GO:0004888">
    <property type="term" value="F:transmembrane signaling receptor activity"/>
    <property type="evidence" value="ECO:0007669"/>
    <property type="project" value="InterPro"/>
</dbReference>
<dbReference type="PROSITE" id="PS50192">
    <property type="entry name" value="T_SNARE"/>
    <property type="match status" value="1"/>
</dbReference>
<dbReference type="AlphaFoldDB" id="A0A931MZW2"/>
<reference evidence="9" key="1">
    <citation type="submission" date="2020-12" db="EMBL/GenBank/DDBJ databases">
        <title>Methylobrevis albus sp. nov., isolated from fresh water lack sediment.</title>
        <authorList>
            <person name="Zou Q."/>
        </authorList>
    </citation>
    <scope>NUCLEOTIDE SEQUENCE</scope>
    <source>
        <strain evidence="9">L22</strain>
    </source>
</reference>
<dbReference type="GO" id="GO:0005886">
    <property type="term" value="C:plasma membrane"/>
    <property type="evidence" value="ECO:0007669"/>
    <property type="project" value="UniProtKB-SubCell"/>
</dbReference>
<dbReference type="Gene3D" id="1.10.490.10">
    <property type="entry name" value="Globins"/>
    <property type="match status" value="1"/>
</dbReference>
<dbReference type="PANTHER" id="PTHR32089:SF112">
    <property type="entry name" value="LYSOZYME-LIKE PROTEIN-RELATED"/>
    <property type="match status" value="1"/>
</dbReference>
<comment type="caution">
    <text evidence="9">The sequence shown here is derived from an EMBL/GenBank/DDBJ whole genome shotgun (WGS) entry which is preliminary data.</text>
</comment>
<dbReference type="InterPro" id="IPR012292">
    <property type="entry name" value="Globin/Proto"/>
</dbReference>
<evidence type="ECO:0000256" key="4">
    <source>
        <dbReference type="ARBA" id="ARBA00029447"/>
    </source>
</evidence>
<keyword evidence="2" id="KW-1003">Cell membrane</keyword>
<dbReference type="Pfam" id="PF11563">
    <property type="entry name" value="Protoglobin"/>
    <property type="match status" value="1"/>
</dbReference>
<dbReference type="InterPro" id="IPR004090">
    <property type="entry name" value="Chemotax_Me-accpt_rcpt"/>
</dbReference>
<keyword evidence="6" id="KW-0175">Coiled coil</keyword>
<feature type="domain" description="T-SNARE coiled-coil homology" evidence="8">
    <location>
        <begin position="340"/>
        <end position="402"/>
    </location>
</feature>
<evidence type="ECO:0000256" key="5">
    <source>
        <dbReference type="PROSITE-ProRule" id="PRU00284"/>
    </source>
</evidence>
<accession>A0A931MZW2</accession>
<feature type="domain" description="Methyl-accepting transducer" evidence="7">
    <location>
        <begin position="188"/>
        <end position="424"/>
    </location>
</feature>
<dbReference type="CDD" id="cd01068">
    <property type="entry name" value="globin_sensor"/>
    <property type="match status" value="1"/>
</dbReference>
<evidence type="ECO:0000259" key="7">
    <source>
        <dbReference type="PROSITE" id="PS50111"/>
    </source>
</evidence>
<keyword evidence="2" id="KW-0997">Cell inner membrane</keyword>
<dbReference type="GO" id="GO:0007165">
    <property type="term" value="P:signal transduction"/>
    <property type="evidence" value="ECO:0007669"/>
    <property type="project" value="UniProtKB-KW"/>
</dbReference>
<keyword evidence="3 5" id="KW-0807">Transducer</keyword>
<dbReference type="Pfam" id="PF00015">
    <property type="entry name" value="MCPsignal"/>
    <property type="match status" value="1"/>
</dbReference>
<keyword evidence="2" id="KW-0472">Membrane</keyword>
<dbReference type="InterPro" id="IPR004089">
    <property type="entry name" value="MCPsignal_dom"/>
</dbReference>
<sequence>MQIDDGLAVRLSFLDVNDEVRRLLPLAWADLSTDLPTILQGFYQHLTKVPALAAMVGTQQGRLIGAQSKHWQRLFDGRFDEDYVKSIRTIGLTHHRIGLEPRWYIGAYAYVMKRITLVLVSRNKLRPSLLAAKLAAVQTAIMLDMDFAISVYQDSLLEERQRRGESLGRAITQFSEAVQVTLGISADASLALDSSARNLAGATADATTRVDKIADAAATTATNVQTGAAATEELAASIAEIGTQSIRSAEIARLAASSTAKVSDAVIGLAERAKEIGAVVQLINDIAGQTNLLALNATIEAARAGEAGRGFAVVASEVKALAGQTAKATTEIANRIGAMQQATHGNVEQIKEISAVIGEVSEIATSIAAAVEEQTAATSDIARTVQSTAENTNSIAHGMDLLRGTVATSSRTAADVAAARSKLDDQLARLKSEIDSFLAQAKAA</sequence>
<dbReference type="PANTHER" id="PTHR32089">
    <property type="entry name" value="METHYL-ACCEPTING CHEMOTAXIS PROTEIN MCPB"/>
    <property type="match status" value="1"/>
</dbReference>